<dbReference type="PROSITE" id="PS50199">
    <property type="entry name" value="ZF_RANBP2_2"/>
    <property type="match status" value="1"/>
</dbReference>
<comment type="caution">
    <text evidence="7">The sequence shown here is derived from an EMBL/GenBank/DDBJ whole genome shotgun (WGS) entry which is preliminary data.</text>
</comment>
<feature type="domain" description="RanBP2-type" evidence="6">
    <location>
        <begin position="101"/>
        <end position="134"/>
    </location>
</feature>
<dbReference type="AlphaFoldDB" id="A0A6G1CMZ9"/>
<keyword evidence="2 4" id="KW-0863">Zinc-finger</keyword>
<evidence type="ECO:0000259" key="6">
    <source>
        <dbReference type="PROSITE" id="PS50199"/>
    </source>
</evidence>
<evidence type="ECO:0000313" key="7">
    <source>
        <dbReference type="EMBL" id="KAF0901529.1"/>
    </source>
</evidence>
<evidence type="ECO:0000256" key="3">
    <source>
        <dbReference type="ARBA" id="ARBA00022833"/>
    </source>
</evidence>
<feature type="compositionally biased region" description="Basic residues" evidence="5">
    <location>
        <begin position="23"/>
        <end position="33"/>
    </location>
</feature>
<dbReference type="Proteomes" id="UP000479710">
    <property type="component" value="Unassembled WGS sequence"/>
</dbReference>
<feature type="compositionally biased region" description="Low complexity" evidence="5">
    <location>
        <begin position="1"/>
        <end position="13"/>
    </location>
</feature>
<evidence type="ECO:0000256" key="4">
    <source>
        <dbReference type="PROSITE-ProRule" id="PRU00322"/>
    </source>
</evidence>
<dbReference type="EMBL" id="SPHZ02000008">
    <property type="protein sequence ID" value="KAF0901529.1"/>
    <property type="molecule type" value="Genomic_DNA"/>
</dbReference>
<dbReference type="SUPFAM" id="SSF90209">
    <property type="entry name" value="Ran binding protein zinc finger-like"/>
    <property type="match status" value="1"/>
</dbReference>
<name>A0A6G1CMZ9_9ORYZ</name>
<dbReference type="InterPro" id="IPR036443">
    <property type="entry name" value="Znf_RanBP2_sf"/>
</dbReference>
<organism evidence="7 8">
    <name type="scientific">Oryza meyeriana var. granulata</name>
    <dbReference type="NCBI Taxonomy" id="110450"/>
    <lineage>
        <taxon>Eukaryota</taxon>
        <taxon>Viridiplantae</taxon>
        <taxon>Streptophyta</taxon>
        <taxon>Embryophyta</taxon>
        <taxon>Tracheophyta</taxon>
        <taxon>Spermatophyta</taxon>
        <taxon>Magnoliopsida</taxon>
        <taxon>Liliopsida</taxon>
        <taxon>Poales</taxon>
        <taxon>Poaceae</taxon>
        <taxon>BOP clade</taxon>
        <taxon>Oryzoideae</taxon>
        <taxon>Oryzeae</taxon>
        <taxon>Oryzinae</taxon>
        <taxon>Oryza</taxon>
        <taxon>Oryza meyeriana</taxon>
    </lineage>
</organism>
<dbReference type="PROSITE" id="PS01358">
    <property type="entry name" value="ZF_RANBP2_1"/>
    <property type="match status" value="1"/>
</dbReference>
<feature type="region of interest" description="Disordered" evidence="5">
    <location>
        <begin position="169"/>
        <end position="218"/>
    </location>
</feature>
<proteinExistence type="predicted"/>
<dbReference type="InterPro" id="IPR001876">
    <property type="entry name" value="Znf_RanBP2"/>
</dbReference>
<dbReference type="GO" id="GO:0008270">
    <property type="term" value="F:zinc ion binding"/>
    <property type="evidence" value="ECO:0007669"/>
    <property type="project" value="UniProtKB-KW"/>
</dbReference>
<dbReference type="Gene3D" id="2.30.30.380">
    <property type="entry name" value="Zn-finger domain of Sec23/24"/>
    <property type="match status" value="1"/>
</dbReference>
<dbReference type="SMART" id="SM00547">
    <property type="entry name" value="ZnF_RBZ"/>
    <property type="match status" value="1"/>
</dbReference>
<evidence type="ECO:0000256" key="2">
    <source>
        <dbReference type="ARBA" id="ARBA00022771"/>
    </source>
</evidence>
<keyword evidence="3" id="KW-0862">Zinc</keyword>
<evidence type="ECO:0000313" key="8">
    <source>
        <dbReference type="Proteomes" id="UP000479710"/>
    </source>
</evidence>
<evidence type="ECO:0000256" key="1">
    <source>
        <dbReference type="ARBA" id="ARBA00022723"/>
    </source>
</evidence>
<keyword evidence="1" id="KW-0479">Metal-binding</keyword>
<evidence type="ECO:0000256" key="5">
    <source>
        <dbReference type="SAM" id="MobiDB-lite"/>
    </source>
</evidence>
<sequence>MAQGPARQQSSSSRPPPRQNNSPRRRRANLSRHRQAEAQETGSERRSRRHARRSCACEACSSTRPVEVVDAADDDDLDLDLGALASASFLPLRRCSQKRGRAGRPSQQWSCAVCTLVNSGGSRACEACSSTRPVEVVDAATDDDLDLDLGVLANTSFLPLRRCSQKRGCAASPGAMEVRPDEGDGTKGREDKEAEKKLKKGPSGNSQPHGKTDLGLDDIEEFLYDDDAAGTKEVDINELEVYMKEKPIR</sequence>
<protein>
    <recommendedName>
        <fullName evidence="6">RanBP2-type domain-containing protein</fullName>
    </recommendedName>
</protein>
<gene>
    <name evidence="7" type="ORF">E2562_003510</name>
</gene>
<feature type="region of interest" description="Disordered" evidence="5">
    <location>
        <begin position="1"/>
        <end position="55"/>
    </location>
</feature>
<accession>A0A6G1CMZ9</accession>
<reference evidence="7 8" key="1">
    <citation type="submission" date="2019-11" db="EMBL/GenBank/DDBJ databases">
        <title>Whole genome sequence of Oryza granulata.</title>
        <authorList>
            <person name="Li W."/>
        </authorList>
    </citation>
    <scope>NUCLEOTIDE SEQUENCE [LARGE SCALE GENOMIC DNA]</scope>
    <source>
        <strain evidence="8">cv. Menghai</strain>
        <tissue evidence="7">Leaf</tissue>
    </source>
</reference>
<feature type="compositionally biased region" description="Basic and acidic residues" evidence="5">
    <location>
        <begin position="178"/>
        <end position="196"/>
    </location>
</feature>
<feature type="compositionally biased region" description="Basic and acidic residues" evidence="5">
    <location>
        <begin position="34"/>
        <end position="45"/>
    </location>
</feature>
<keyword evidence="8" id="KW-1185">Reference proteome</keyword>